<evidence type="ECO:0000313" key="1">
    <source>
        <dbReference type="EMBL" id="SOC52902.1"/>
    </source>
</evidence>
<keyword evidence="2" id="KW-1185">Reference proteome</keyword>
<name>A0A285VFM0_9ACTN</name>
<sequence length="230" mass="25083">MTTPTPPTSPLAGSWVEAWLSAPRFAVYLTATGGDRARALAMYEWNAQLSAALLHDLANLEVGLRNAYDVALSTRWPGPPHWTLAGDAVFAPLYRRRGRRRVDVNDRPRESLRHAVANAGGPTAPPGKVVAELMFGFWRYLSSAAHEKTLWVPALHRAFPSGTDRAAHVDGPVGRLHDLRNRVAHHEPLLNTDVAARLADLLGLAKRLDPQLGQHVQATSTVASLLATRP</sequence>
<reference evidence="2" key="1">
    <citation type="submission" date="2017-08" db="EMBL/GenBank/DDBJ databases">
        <authorList>
            <person name="Varghese N."/>
            <person name="Submissions S."/>
        </authorList>
    </citation>
    <scope>NUCLEOTIDE SEQUENCE [LARGE SCALE GENOMIC DNA]</scope>
    <source>
        <strain evidence="2">DSM 4725</strain>
    </source>
</reference>
<evidence type="ECO:0008006" key="3">
    <source>
        <dbReference type="Google" id="ProtNLM"/>
    </source>
</evidence>
<protein>
    <recommendedName>
        <fullName evidence="3">Abi-like protein</fullName>
    </recommendedName>
</protein>
<dbReference type="Proteomes" id="UP000219435">
    <property type="component" value="Unassembled WGS sequence"/>
</dbReference>
<dbReference type="AlphaFoldDB" id="A0A285VFM0"/>
<accession>A0A285VFM0</accession>
<dbReference type="RefSeq" id="WP_245853158.1">
    <property type="nucleotide sequence ID" value="NZ_OBQI01000007.1"/>
</dbReference>
<proteinExistence type="predicted"/>
<organism evidence="1 2">
    <name type="scientific">Blastococcus aggregatus</name>
    <dbReference type="NCBI Taxonomy" id="38502"/>
    <lineage>
        <taxon>Bacteria</taxon>
        <taxon>Bacillati</taxon>
        <taxon>Actinomycetota</taxon>
        <taxon>Actinomycetes</taxon>
        <taxon>Geodermatophilales</taxon>
        <taxon>Geodermatophilaceae</taxon>
        <taxon>Blastococcus</taxon>
    </lineage>
</organism>
<evidence type="ECO:0000313" key="2">
    <source>
        <dbReference type="Proteomes" id="UP000219435"/>
    </source>
</evidence>
<dbReference type="EMBL" id="OBQI01000007">
    <property type="protein sequence ID" value="SOC52902.1"/>
    <property type="molecule type" value="Genomic_DNA"/>
</dbReference>
<gene>
    <name evidence="1" type="ORF">SAMN05660748_4233</name>
</gene>